<dbReference type="InterPro" id="IPR005785">
    <property type="entry name" value="B_amino_transI"/>
</dbReference>
<evidence type="ECO:0000256" key="1">
    <source>
        <dbReference type="ARBA" id="ARBA00001933"/>
    </source>
</evidence>
<dbReference type="UniPathway" id="UPA00047">
    <property type="reaction ID" value="UER00058"/>
</dbReference>
<dbReference type="NCBIfam" id="TIGR01122">
    <property type="entry name" value="ilvE_I"/>
    <property type="match status" value="1"/>
</dbReference>
<keyword evidence="7 17" id="KW-0032">Aminotransferase</keyword>
<evidence type="ECO:0000313" key="19">
    <source>
        <dbReference type="Proteomes" id="UP000000263"/>
    </source>
</evidence>
<keyword evidence="8 17" id="KW-0028">Amino-acid biosynthesis</keyword>
<dbReference type="GO" id="GO:0009098">
    <property type="term" value="P:L-leucine biosynthetic process"/>
    <property type="evidence" value="ECO:0007669"/>
    <property type="project" value="UniProtKB-UniPathway"/>
</dbReference>
<dbReference type="InterPro" id="IPR050571">
    <property type="entry name" value="Class-IV_PLP-Dep_Aminotrnsfr"/>
</dbReference>
<dbReference type="InterPro" id="IPR043131">
    <property type="entry name" value="BCAT-like_N"/>
</dbReference>
<dbReference type="SUPFAM" id="SSF56752">
    <property type="entry name" value="D-aminoacid aminotransferase-like PLP-dependent enzymes"/>
    <property type="match status" value="1"/>
</dbReference>
<evidence type="ECO:0000256" key="15">
    <source>
        <dbReference type="RuleBase" id="RU004106"/>
    </source>
</evidence>
<dbReference type="CDD" id="cd01557">
    <property type="entry name" value="BCAT_beta_family"/>
    <property type="match status" value="1"/>
</dbReference>
<evidence type="ECO:0000256" key="2">
    <source>
        <dbReference type="ARBA" id="ARBA00003109"/>
    </source>
</evidence>
<dbReference type="InterPro" id="IPR033939">
    <property type="entry name" value="BCAT_family"/>
</dbReference>
<dbReference type="InterPro" id="IPR001544">
    <property type="entry name" value="Aminotrans_IV"/>
</dbReference>
<evidence type="ECO:0000256" key="11">
    <source>
        <dbReference type="ARBA" id="ARBA00023304"/>
    </source>
</evidence>
<dbReference type="EMBL" id="CP000804">
    <property type="protein sequence ID" value="ABU57643.1"/>
    <property type="molecule type" value="Genomic_DNA"/>
</dbReference>
<keyword evidence="10 16" id="KW-0663">Pyridoxal phosphate</keyword>
<dbReference type="InterPro" id="IPR018300">
    <property type="entry name" value="Aminotrans_IV_CS"/>
</dbReference>
<evidence type="ECO:0000256" key="7">
    <source>
        <dbReference type="ARBA" id="ARBA00022576"/>
    </source>
</evidence>
<dbReference type="GO" id="GO:0009097">
    <property type="term" value="P:isoleucine biosynthetic process"/>
    <property type="evidence" value="ECO:0007669"/>
    <property type="project" value="UniProtKB-UniPathway"/>
</dbReference>
<dbReference type="InterPro" id="IPR043132">
    <property type="entry name" value="BCAT-like_C"/>
</dbReference>
<proteinExistence type="inferred from homology"/>
<dbReference type="AlphaFoldDB" id="A7NJH3"/>
<comment type="function">
    <text evidence="2 17">Acts on leucine, isoleucine and valine.</text>
</comment>
<evidence type="ECO:0000256" key="5">
    <source>
        <dbReference type="ARBA" id="ARBA00005072"/>
    </source>
</evidence>
<protein>
    <recommendedName>
        <fullName evidence="17">Branched-chain-amino-acid aminotransferase</fullName>
        <shortName evidence="17">BCAT</shortName>
        <ecNumber evidence="17">2.6.1.42</ecNumber>
    </recommendedName>
</protein>
<dbReference type="PANTHER" id="PTHR42743:SF11">
    <property type="entry name" value="AMINODEOXYCHORISMATE LYASE"/>
    <property type="match status" value="1"/>
</dbReference>
<evidence type="ECO:0000313" key="18">
    <source>
        <dbReference type="EMBL" id="ABU57643.1"/>
    </source>
</evidence>
<dbReference type="InterPro" id="IPR036038">
    <property type="entry name" value="Aminotransferase-like"/>
</dbReference>
<evidence type="ECO:0000256" key="10">
    <source>
        <dbReference type="ARBA" id="ARBA00022898"/>
    </source>
</evidence>
<evidence type="ECO:0000256" key="13">
    <source>
        <dbReference type="ARBA" id="ARBA00048798"/>
    </source>
</evidence>
<keyword evidence="11 17" id="KW-0100">Branched-chain amino acid biosynthesis</keyword>
<evidence type="ECO:0000256" key="6">
    <source>
        <dbReference type="ARBA" id="ARBA00009320"/>
    </source>
</evidence>
<dbReference type="NCBIfam" id="NF005146">
    <property type="entry name" value="PRK06606.1"/>
    <property type="match status" value="1"/>
</dbReference>
<dbReference type="UniPathway" id="UPA00048">
    <property type="reaction ID" value="UER00073"/>
</dbReference>
<dbReference type="EC" id="2.6.1.42" evidence="17"/>
<dbReference type="GO" id="GO:0052655">
    <property type="term" value="F:L-valine-2-oxoglutarate transaminase activity"/>
    <property type="evidence" value="ECO:0007669"/>
    <property type="project" value="RHEA"/>
</dbReference>
<keyword evidence="9 17" id="KW-0808">Transferase</keyword>
<dbReference type="PANTHER" id="PTHR42743">
    <property type="entry name" value="AMINO-ACID AMINOTRANSFERASE"/>
    <property type="match status" value="1"/>
</dbReference>
<dbReference type="GO" id="GO:0009099">
    <property type="term" value="P:L-valine biosynthetic process"/>
    <property type="evidence" value="ECO:0007669"/>
    <property type="project" value="UniProtKB-UniPathway"/>
</dbReference>
<dbReference type="FunFam" id="3.20.10.10:FF:000001">
    <property type="entry name" value="Branched-chain-amino-acid aminotransferase"/>
    <property type="match status" value="1"/>
</dbReference>
<comment type="similarity">
    <text evidence="6 15">Belongs to the class-IV pyridoxal-phosphate-dependent aminotransferase family.</text>
</comment>
<keyword evidence="19" id="KW-1185">Reference proteome</keyword>
<accession>A7NJH3</accession>
<comment type="catalytic activity">
    <reaction evidence="12 17">
        <text>L-valine + 2-oxoglutarate = 3-methyl-2-oxobutanoate + L-glutamate</text>
        <dbReference type="Rhea" id="RHEA:24813"/>
        <dbReference type="ChEBI" id="CHEBI:11851"/>
        <dbReference type="ChEBI" id="CHEBI:16810"/>
        <dbReference type="ChEBI" id="CHEBI:29985"/>
        <dbReference type="ChEBI" id="CHEBI:57762"/>
        <dbReference type="EC" id="2.6.1.42"/>
    </reaction>
</comment>
<comment type="pathway">
    <text evidence="5 17">Amino-acid biosynthesis; L-leucine biosynthesis; L-leucine from 3-methyl-2-oxobutanoate: step 4/4.</text>
</comment>
<dbReference type="HOGENOM" id="CLU_020844_3_1_0"/>
<comment type="pathway">
    <text evidence="4 17">Amino-acid biosynthesis; L-valine biosynthesis; L-valine from pyruvate: step 4/4.</text>
</comment>
<evidence type="ECO:0000256" key="12">
    <source>
        <dbReference type="ARBA" id="ARBA00048212"/>
    </source>
</evidence>
<evidence type="ECO:0000256" key="8">
    <source>
        <dbReference type="ARBA" id="ARBA00022605"/>
    </source>
</evidence>
<gene>
    <name evidence="17" type="primary">ilvE</name>
    <name evidence="18" type="ordered locus">Rcas_1550</name>
</gene>
<name>A7NJH3_ROSCS</name>
<evidence type="ECO:0000256" key="3">
    <source>
        <dbReference type="ARBA" id="ARBA00004824"/>
    </source>
</evidence>
<dbReference type="STRING" id="383372.Rcas_1550"/>
<dbReference type="Gene3D" id="3.30.470.10">
    <property type="match status" value="1"/>
</dbReference>
<evidence type="ECO:0000256" key="17">
    <source>
        <dbReference type="RuleBase" id="RU364094"/>
    </source>
</evidence>
<comment type="catalytic activity">
    <reaction evidence="14 17">
        <text>L-leucine + 2-oxoglutarate = 4-methyl-2-oxopentanoate + L-glutamate</text>
        <dbReference type="Rhea" id="RHEA:18321"/>
        <dbReference type="ChEBI" id="CHEBI:16810"/>
        <dbReference type="ChEBI" id="CHEBI:17865"/>
        <dbReference type="ChEBI" id="CHEBI:29985"/>
        <dbReference type="ChEBI" id="CHEBI:57427"/>
        <dbReference type="EC" id="2.6.1.42"/>
    </reaction>
</comment>
<sequence length="309" mass="34449">MPIRESKYIWFNGEMVAWEKATVHVMTHALHYGSSVFEGIRAYETPQGAAIFRLREHLRRLFDSCRIYRMELPFTPEQLFEACRAVVRDNGLTNAYIRPLVWRGYGEMGLNPLRSPVEVMVAAMEWGAYLGAEGLENGVDVHVSSWQRVAPNTLPAMAKAGGNYLSSQLIVMEAARNGYAEGIALDVHGWLSEGSGENLFLIRDGVIYTPPVTAALLPGITRDAVITLARQMGYEVREQNLPREMLYLADELFFTGTAAEVTPIRSVDKLPVGNGKRGPITTAIQKAFFGLFSGETEDRWGWLTPVAYS</sequence>
<comment type="catalytic activity">
    <reaction evidence="13 17">
        <text>L-isoleucine + 2-oxoglutarate = (S)-3-methyl-2-oxopentanoate + L-glutamate</text>
        <dbReference type="Rhea" id="RHEA:24801"/>
        <dbReference type="ChEBI" id="CHEBI:16810"/>
        <dbReference type="ChEBI" id="CHEBI:29985"/>
        <dbReference type="ChEBI" id="CHEBI:35146"/>
        <dbReference type="ChEBI" id="CHEBI:58045"/>
        <dbReference type="EC" id="2.6.1.42"/>
    </reaction>
</comment>
<comment type="pathway">
    <text evidence="3 17">Amino-acid biosynthesis; L-isoleucine biosynthesis; L-isoleucine from 2-oxobutanoate: step 4/4.</text>
</comment>
<dbReference type="PROSITE" id="PS00770">
    <property type="entry name" value="AA_TRANSFER_CLASS_4"/>
    <property type="match status" value="1"/>
</dbReference>
<dbReference type="Pfam" id="PF01063">
    <property type="entry name" value="Aminotran_4"/>
    <property type="match status" value="1"/>
</dbReference>
<organism evidence="18 19">
    <name type="scientific">Roseiflexus castenholzii (strain DSM 13941 / HLO8)</name>
    <dbReference type="NCBI Taxonomy" id="383372"/>
    <lineage>
        <taxon>Bacteria</taxon>
        <taxon>Bacillati</taxon>
        <taxon>Chloroflexota</taxon>
        <taxon>Chloroflexia</taxon>
        <taxon>Chloroflexales</taxon>
        <taxon>Roseiflexineae</taxon>
        <taxon>Roseiflexaceae</taxon>
        <taxon>Roseiflexus</taxon>
    </lineage>
</organism>
<dbReference type="GO" id="GO:0052654">
    <property type="term" value="F:L-leucine-2-oxoglutarate transaminase activity"/>
    <property type="evidence" value="ECO:0007669"/>
    <property type="project" value="RHEA"/>
</dbReference>
<evidence type="ECO:0000256" key="4">
    <source>
        <dbReference type="ARBA" id="ARBA00004931"/>
    </source>
</evidence>
<dbReference type="Proteomes" id="UP000000263">
    <property type="component" value="Chromosome"/>
</dbReference>
<reference evidence="18 19" key="1">
    <citation type="submission" date="2007-08" db="EMBL/GenBank/DDBJ databases">
        <title>Complete sequence of Roseiflexus castenholzii DSM 13941.</title>
        <authorList>
            <consortium name="US DOE Joint Genome Institute"/>
            <person name="Copeland A."/>
            <person name="Lucas S."/>
            <person name="Lapidus A."/>
            <person name="Barry K."/>
            <person name="Glavina del Rio T."/>
            <person name="Dalin E."/>
            <person name="Tice H."/>
            <person name="Pitluck S."/>
            <person name="Thompson L.S."/>
            <person name="Brettin T."/>
            <person name="Bruce D."/>
            <person name="Detter J.C."/>
            <person name="Han C."/>
            <person name="Tapia R."/>
            <person name="Schmutz J."/>
            <person name="Larimer F."/>
            <person name="Land M."/>
            <person name="Hauser L."/>
            <person name="Kyrpides N."/>
            <person name="Mikhailova N."/>
            <person name="Bryant D.A."/>
            <person name="Hanada S."/>
            <person name="Tsukatani Y."/>
            <person name="Richardson P."/>
        </authorList>
    </citation>
    <scope>NUCLEOTIDE SEQUENCE [LARGE SCALE GENOMIC DNA]</scope>
    <source>
        <strain evidence="19">DSM 13941 / HLO8</strain>
    </source>
</reference>
<dbReference type="GO" id="GO:0052656">
    <property type="term" value="F:L-isoleucine-2-oxoglutarate transaminase activity"/>
    <property type="evidence" value="ECO:0007669"/>
    <property type="project" value="RHEA"/>
</dbReference>
<evidence type="ECO:0000256" key="9">
    <source>
        <dbReference type="ARBA" id="ARBA00022679"/>
    </source>
</evidence>
<dbReference type="eggNOG" id="COG0115">
    <property type="taxonomic scope" value="Bacteria"/>
</dbReference>
<evidence type="ECO:0000256" key="16">
    <source>
        <dbReference type="RuleBase" id="RU004516"/>
    </source>
</evidence>
<dbReference type="GO" id="GO:0005829">
    <property type="term" value="C:cytosol"/>
    <property type="evidence" value="ECO:0007669"/>
    <property type="project" value="TreeGrafter"/>
</dbReference>
<dbReference type="RefSeq" id="WP_012120071.1">
    <property type="nucleotide sequence ID" value="NC_009767.1"/>
</dbReference>
<dbReference type="Gene3D" id="3.20.10.10">
    <property type="entry name" value="D-amino Acid Aminotransferase, subunit A, domain 2"/>
    <property type="match status" value="1"/>
</dbReference>
<dbReference type="KEGG" id="rca:Rcas_1550"/>
<dbReference type="OrthoDB" id="9805628at2"/>
<evidence type="ECO:0000256" key="14">
    <source>
        <dbReference type="ARBA" id="ARBA00049229"/>
    </source>
</evidence>
<comment type="cofactor">
    <cofactor evidence="1 16">
        <name>pyridoxal 5'-phosphate</name>
        <dbReference type="ChEBI" id="CHEBI:597326"/>
    </cofactor>
</comment>
<dbReference type="UniPathway" id="UPA00049">
    <property type="reaction ID" value="UER00062"/>
</dbReference>